<feature type="binding site" evidence="7">
    <location>
        <position position="254"/>
    </location>
    <ligand>
        <name>substrate</name>
    </ligand>
</feature>
<dbReference type="InterPro" id="IPR011059">
    <property type="entry name" value="Metal-dep_hydrolase_composite"/>
</dbReference>
<dbReference type="EC" id="3.5.1.25" evidence="10"/>
<organism evidence="10">
    <name type="scientific">Methyloraptor flagellatus</name>
    <dbReference type="NCBI Taxonomy" id="3162530"/>
    <lineage>
        <taxon>Bacteria</taxon>
        <taxon>Pseudomonadati</taxon>
        <taxon>Pseudomonadota</taxon>
        <taxon>Alphaproteobacteria</taxon>
        <taxon>Hyphomicrobiales</taxon>
        <taxon>Ancalomicrobiaceae</taxon>
        <taxon>Methyloraptor</taxon>
    </lineage>
</organism>
<feature type="binding site" evidence="8">
    <location>
        <position position="198"/>
    </location>
    <ligand>
        <name>Zn(2+)</name>
        <dbReference type="ChEBI" id="CHEBI:29105"/>
    </ligand>
</feature>
<reference evidence="10" key="1">
    <citation type="submission" date="2024-06" db="EMBL/GenBank/DDBJ databases">
        <title>Methylostella associata gen. nov., sp. nov., a novel Ancalomicrobiaceae-affiliated facultatively methylotrophic bacteria that feed on methanotrophs of the genus Methylococcus.</title>
        <authorList>
            <person name="Saltykova V."/>
            <person name="Danilova O.V."/>
            <person name="Oshkin I.Y."/>
            <person name="Belova S.E."/>
            <person name="Pimenov N.V."/>
            <person name="Dedysh S.N."/>
        </authorList>
    </citation>
    <scope>NUCLEOTIDE SEQUENCE</scope>
    <source>
        <strain evidence="10">S20</strain>
    </source>
</reference>
<dbReference type="InterPro" id="IPR003764">
    <property type="entry name" value="GlcNAc_6-P_deAcase"/>
</dbReference>
<dbReference type="SUPFAM" id="SSF51338">
    <property type="entry name" value="Composite domain of metallo-dependent hydrolases"/>
    <property type="match status" value="1"/>
</dbReference>
<dbReference type="KEGG" id="mflg:ABS361_16125"/>
<dbReference type="InterPro" id="IPR032466">
    <property type="entry name" value="Metal_Hydrolase"/>
</dbReference>
<evidence type="ECO:0000256" key="2">
    <source>
        <dbReference type="ARBA" id="ARBA00022723"/>
    </source>
</evidence>
<evidence type="ECO:0000256" key="4">
    <source>
        <dbReference type="ARBA" id="ARBA00023277"/>
    </source>
</evidence>
<feature type="binding site" evidence="7">
    <location>
        <position position="230"/>
    </location>
    <ligand>
        <name>substrate</name>
    </ligand>
</feature>
<feature type="binding site" evidence="7">
    <location>
        <position position="140"/>
    </location>
    <ligand>
        <name>substrate</name>
    </ligand>
</feature>
<gene>
    <name evidence="10" type="primary">nagA</name>
    <name evidence="10" type="ORF">ABS361_16125</name>
</gene>
<keyword evidence="3 5" id="KW-0378">Hydrolase</keyword>
<dbReference type="Gene3D" id="2.30.40.10">
    <property type="entry name" value="Urease, subunit C, domain 1"/>
    <property type="match status" value="1"/>
</dbReference>
<dbReference type="AlphaFoldDB" id="A0AAU7X816"/>
<dbReference type="Gene3D" id="3.20.20.140">
    <property type="entry name" value="Metal-dependent hydrolases"/>
    <property type="match status" value="1"/>
</dbReference>
<dbReference type="GO" id="GO:0046872">
    <property type="term" value="F:metal ion binding"/>
    <property type="evidence" value="ECO:0007669"/>
    <property type="project" value="UniProtKB-KW"/>
</dbReference>
<dbReference type="EMBL" id="CP158568">
    <property type="protein sequence ID" value="XBY43596.1"/>
    <property type="molecule type" value="Genomic_DNA"/>
</dbReference>
<evidence type="ECO:0000256" key="1">
    <source>
        <dbReference type="ARBA" id="ARBA00010716"/>
    </source>
</evidence>
<evidence type="ECO:0000256" key="5">
    <source>
        <dbReference type="PIRNR" id="PIRNR038994"/>
    </source>
</evidence>
<evidence type="ECO:0000256" key="8">
    <source>
        <dbReference type="PIRSR" id="PIRSR038994-3"/>
    </source>
</evidence>
<dbReference type="PIRSF" id="PIRSF038994">
    <property type="entry name" value="NagA"/>
    <property type="match status" value="1"/>
</dbReference>
<dbReference type="InterPro" id="IPR006680">
    <property type="entry name" value="Amidohydro-rel"/>
</dbReference>
<feature type="binding site" evidence="7">
    <location>
        <begin position="222"/>
        <end position="223"/>
    </location>
    <ligand>
        <name>substrate</name>
    </ligand>
</feature>
<evidence type="ECO:0000313" key="10">
    <source>
        <dbReference type="EMBL" id="XBY43596.1"/>
    </source>
</evidence>
<dbReference type="Pfam" id="PF01979">
    <property type="entry name" value="Amidohydro_1"/>
    <property type="match status" value="1"/>
</dbReference>
<feature type="binding site" evidence="8">
    <location>
        <position position="219"/>
    </location>
    <ligand>
        <name>Zn(2+)</name>
        <dbReference type="ChEBI" id="CHEBI:29105"/>
    </ligand>
</feature>
<accession>A0AAU7X816</accession>
<feature type="domain" description="Amidohydrolase-related" evidence="9">
    <location>
        <begin position="51"/>
        <end position="381"/>
    </location>
</feature>
<dbReference type="RefSeq" id="WP_407048697.1">
    <property type="nucleotide sequence ID" value="NZ_CP158568.1"/>
</dbReference>
<sequence length="388" mass="39479">MVFALSGARVLVDGALLDGLAVVVDGERIASAVPVEHVPANTERVPLAGGILVPGFIDLQVNGGGGVLLNEDPTPEAVAAIAAAHRGYGTTGLLPTVITDRPDVTWAAVEAVRRARAAGAREVLGIHVEGPFLDPARRGAHPADRIRPIGADDMARLAAAARGPESCGTVLVTLSPAHVPPETIATMVAAGVVVSLGHSDASAEQALAALAAGASGFTHLFNAMSQLGHRAPGMVGAALATPGAYCGLIADGFHVDPLALKVAIAAKPAGRVVLVSDAMPPAAGGPDHFALQGREVRRVGERLELADGTLAGSNITMADAVRFLVERLGVDRATALGMATANPAAWIGRGEEIGRIAPGLRADLVHLCEDLRVRATWVAGERRAAAEA</sequence>
<feature type="binding site" evidence="8">
    <location>
        <position position="129"/>
    </location>
    <ligand>
        <name>Zn(2+)</name>
        <dbReference type="ChEBI" id="CHEBI:29105"/>
    </ligand>
</feature>
<dbReference type="NCBIfam" id="TIGR00221">
    <property type="entry name" value="nagA"/>
    <property type="match status" value="1"/>
</dbReference>
<comment type="cofactor">
    <cofactor evidence="8">
        <name>a divalent metal cation</name>
        <dbReference type="ChEBI" id="CHEBI:60240"/>
    </cofactor>
    <text evidence="8">Binds 1 divalent metal cation per subunit.</text>
</comment>
<dbReference type="PANTHER" id="PTHR11113">
    <property type="entry name" value="N-ACETYLGLUCOSAMINE-6-PHOSPHATE DEACETYLASE"/>
    <property type="match status" value="1"/>
</dbReference>
<evidence type="ECO:0000259" key="9">
    <source>
        <dbReference type="Pfam" id="PF01979"/>
    </source>
</evidence>
<dbReference type="GO" id="GO:0008448">
    <property type="term" value="F:N-acetylglucosamine-6-phosphate deacetylase activity"/>
    <property type="evidence" value="ECO:0007669"/>
    <property type="project" value="UniProtKB-EC"/>
</dbReference>
<comment type="similarity">
    <text evidence="1 5">Belongs to the metallo-dependent hydrolases superfamily. NagA family.</text>
</comment>
<protein>
    <submittedName>
        <fullName evidence="10">N-acetylglucosamine-6-phosphate deacetylase</fullName>
        <ecNumber evidence="10">3.5.1.25</ecNumber>
    </submittedName>
</protein>
<keyword evidence="2 8" id="KW-0479">Metal-binding</keyword>
<evidence type="ECO:0000256" key="7">
    <source>
        <dbReference type="PIRSR" id="PIRSR038994-2"/>
    </source>
</evidence>
<evidence type="ECO:0000256" key="6">
    <source>
        <dbReference type="PIRSR" id="PIRSR038994-1"/>
    </source>
</evidence>
<feature type="binding site" evidence="7">
    <location>
        <begin position="310"/>
        <end position="312"/>
    </location>
    <ligand>
        <name>substrate</name>
    </ligand>
</feature>
<proteinExistence type="inferred from homology"/>
<dbReference type="SUPFAM" id="SSF51556">
    <property type="entry name" value="Metallo-dependent hydrolases"/>
    <property type="match status" value="1"/>
</dbReference>
<name>A0AAU7X816_9HYPH</name>
<evidence type="ECO:0000256" key="3">
    <source>
        <dbReference type="ARBA" id="ARBA00022801"/>
    </source>
</evidence>
<dbReference type="GO" id="GO:0006046">
    <property type="term" value="P:N-acetylglucosamine catabolic process"/>
    <property type="evidence" value="ECO:0007669"/>
    <property type="project" value="TreeGrafter"/>
</dbReference>
<keyword evidence="4 5" id="KW-0119">Carbohydrate metabolism</keyword>
<dbReference type="PANTHER" id="PTHR11113:SF14">
    <property type="entry name" value="N-ACETYLGLUCOSAMINE-6-PHOSPHATE DEACETYLASE"/>
    <property type="match status" value="1"/>
</dbReference>
<feature type="active site" description="Proton donor/acceptor" evidence="6">
    <location>
        <position position="277"/>
    </location>
</feature>